<proteinExistence type="predicted"/>
<name>A0A1B9DD16_MYCMA</name>
<gene>
    <name evidence="1" type="ORF">A5677_13635</name>
</gene>
<dbReference type="EMBL" id="MBEE01000039">
    <property type="protein sequence ID" value="OCB60736.1"/>
    <property type="molecule type" value="Genomic_DNA"/>
</dbReference>
<protein>
    <submittedName>
        <fullName evidence="1">Uncharacterized protein</fullName>
    </submittedName>
</protein>
<accession>A0A1B9DD16</accession>
<dbReference type="Proteomes" id="UP000092683">
    <property type="component" value="Unassembled WGS sequence"/>
</dbReference>
<sequence length="76" mass="7868">MSGALPCTGSNIDGWARVASMLPLAAKPIPPHTAAARSVMMSPNRLSVTITSKRPGSVTMKMVAASMCWYATSTSG</sequence>
<dbReference type="AlphaFoldDB" id="A0A1B9DD16"/>
<organism evidence="1 2">
    <name type="scientific">Mycobacterium malmoense</name>
    <dbReference type="NCBI Taxonomy" id="1780"/>
    <lineage>
        <taxon>Bacteria</taxon>
        <taxon>Bacillati</taxon>
        <taxon>Actinomycetota</taxon>
        <taxon>Actinomycetes</taxon>
        <taxon>Mycobacteriales</taxon>
        <taxon>Mycobacteriaceae</taxon>
        <taxon>Mycobacterium</taxon>
    </lineage>
</organism>
<reference evidence="1 2" key="1">
    <citation type="submission" date="2016-06" db="EMBL/GenBank/DDBJ databases">
        <authorList>
            <person name="Kjaerup R.B."/>
            <person name="Dalgaard T.S."/>
            <person name="Juul-Madsen H.R."/>
        </authorList>
    </citation>
    <scope>NUCLEOTIDE SEQUENCE [LARGE SCALE GENOMIC DNA]</scope>
    <source>
        <strain evidence="1 2">E3012</strain>
    </source>
</reference>
<comment type="caution">
    <text evidence="1">The sequence shown here is derived from an EMBL/GenBank/DDBJ whole genome shotgun (WGS) entry which is preliminary data.</text>
</comment>
<evidence type="ECO:0000313" key="1">
    <source>
        <dbReference type="EMBL" id="OCB60736.1"/>
    </source>
</evidence>
<evidence type="ECO:0000313" key="2">
    <source>
        <dbReference type="Proteomes" id="UP000092683"/>
    </source>
</evidence>